<evidence type="ECO:0000313" key="6">
    <source>
        <dbReference type="Ensembl" id="ENSCSAVP00000007127.1"/>
    </source>
</evidence>
<dbReference type="InterPro" id="IPR051487">
    <property type="entry name" value="Ser/Thr_Proteases_Immune/Dev"/>
</dbReference>
<dbReference type="PANTHER" id="PTHR24256">
    <property type="entry name" value="TRYPTASE-RELATED"/>
    <property type="match status" value="1"/>
</dbReference>
<proteinExistence type="inferred from homology"/>
<dbReference type="STRING" id="51511.ENSCSAVP00000007127"/>
<reference evidence="6" key="2">
    <citation type="submission" date="2025-08" db="UniProtKB">
        <authorList>
            <consortium name="Ensembl"/>
        </authorList>
    </citation>
    <scope>IDENTIFICATION</scope>
</reference>
<dbReference type="AlphaFoldDB" id="H2YP69"/>
<dbReference type="PRINTS" id="PR00722">
    <property type="entry name" value="CHYMOTRYPSIN"/>
</dbReference>
<keyword evidence="3" id="KW-0378">Hydrolase</keyword>
<feature type="compositionally biased region" description="Low complexity" evidence="4">
    <location>
        <begin position="41"/>
        <end position="76"/>
    </location>
</feature>
<dbReference type="InterPro" id="IPR001254">
    <property type="entry name" value="Trypsin_dom"/>
</dbReference>
<evidence type="ECO:0000256" key="1">
    <source>
        <dbReference type="ARBA" id="ARBA00023157"/>
    </source>
</evidence>
<dbReference type="GO" id="GO:0006508">
    <property type="term" value="P:proteolysis"/>
    <property type="evidence" value="ECO:0007669"/>
    <property type="project" value="UniProtKB-KW"/>
</dbReference>
<evidence type="ECO:0000313" key="7">
    <source>
        <dbReference type="Proteomes" id="UP000007875"/>
    </source>
</evidence>
<feature type="domain" description="Peptidase S1" evidence="5">
    <location>
        <begin position="126"/>
        <end position="390"/>
    </location>
</feature>
<dbReference type="eggNOG" id="KOG3627">
    <property type="taxonomic scope" value="Eukaryota"/>
</dbReference>
<dbReference type="GO" id="GO:0004252">
    <property type="term" value="F:serine-type endopeptidase activity"/>
    <property type="evidence" value="ECO:0007669"/>
    <property type="project" value="InterPro"/>
</dbReference>
<dbReference type="Gene3D" id="2.40.10.10">
    <property type="entry name" value="Trypsin-like serine proteases"/>
    <property type="match status" value="2"/>
</dbReference>
<dbReference type="GeneTree" id="ENSGT00940000168485"/>
<evidence type="ECO:0000256" key="3">
    <source>
        <dbReference type="RuleBase" id="RU363034"/>
    </source>
</evidence>
<dbReference type="InParanoid" id="H2YP69"/>
<name>H2YP69_CIOSA</name>
<dbReference type="Proteomes" id="UP000007875">
    <property type="component" value="Unassembled WGS sequence"/>
</dbReference>
<reference evidence="6" key="3">
    <citation type="submission" date="2025-09" db="UniProtKB">
        <authorList>
            <consortium name="Ensembl"/>
        </authorList>
    </citation>
    <scope>IDENTIFICATION</scope>
</reference>
<evidence type="ECO:0000259" key="5">
    <source>
        <dbReference type="PROSITE" id="PS50240"/>
    </source>
</evidence>
<evidence type="ECO:0000256" key="4">
    <source>
        <dbReference type="SAM" id="MobiDB-lite"/>
    </source>
</evidence>
<dbReference type="PROSITE" id="PS00135">
    <property type="entry name" value="TRYPSIN_SER"/>
    <property type="match status" value="1"/>
</dbReference>
<reference evidence="7" key="1">
    <citation type="submission" date="2003-08" db="EMBL/GenBank/DDBJ databases">
        <authorList>
            <person name="Birren B."/>
            <person name="Nusbaum C."/>
            <person name="Abebe A."/>
            <person name="Abouelleil A."/>
            <person name="Adekoya E."/>
            <person name="Ait-zahra M."/>
            <person name="Allen N."/>
            <person name="Allen T."/>
            <person name="An P."/>
            <person name="Anderson M."/>
            <person name="Anderson S."/>
            <person name="Arachchi H."/>
            <person name="Armbruster J."/>
            <person name="Bachantsang P."/>
            <person name="Baldwin J."/>
            <person name="Barry A."/>
            <person name="Bayul T."/>
            <person name="Blitshsteyn B."/>
            <person name="Bloom T."/>
            <person name="Blye J."/>
            <person name="Boguslavskiy L."/>
            <person name="Borowsky M."/>
            <person name="Boukhgalter B."/>
            <person name="Brunache A."/>
            <person name="Butler J."/>
            <person name="Calixte N."/>
            <person name="Calvo S."/>
            <person name="Camarata J."/>
            <person name="Campo K."/>
            <person name="Chang J."/>
            <person name="Cheshatsang Y."/>
            <person name="Citroen M."/>
            <person name="Collymore A."/>
            <person name="Considine T."/>
            <person name="Cook A."/>
            <person name="Cooke P."/>
            <person name="Corum B."/>
            <person name="Cuomo C."/>
            <person name="David R."/>
            <person name="Dawoe T."/>
            <person name="Degray S."/>
            <person name="Dodge S."/>
            <person name="Dooley K."/>
            <person name="Dorje P."/>
            <person name="Dorjee K."/>
            <person name="Dorris L."/>
            <person name="Duffey N."/>
            <person name="Dupes A."/>
            <person name="Elkins T."/>
            <person name="Engels R."/>
            <person name="Erickson J."/>
            <person name="Farina A."/>
            <person name="Faro S."/>
            <person name="Ferreira P."/>
            <person name="Fischer H."/>
            <person name="Fitzgerald M."/>
            <person name="Foley K."/>
            <person name="Gage D."/>
            <person name="Galagan J."/>
            <person name="Gearin G."/>
            <person name="Gnerre S."/>
            <person name="Gnirke A."/>
            <person name="Goyette A."/>
            <person name="Graham J."/>
            <person name="Grandbois E."/>
            <person name="Gyaltsen K."/>
            <person name="Hafez N."/>
            <person name="Hagopian D."/>
            <person name="Hagos B."/>
            <person name="Hall J."/>
            <person name="Hatcher B."/>
            <person name="Heller A."/>
            <person name="Higgins H."/>
            <person name="Honan T."/>
            <person name="Horn A."/>
            <person name="Houde N."/>
            <person name="Hughes L."/>
            <person name="Hulme W."/>
            <person name="Husby E."/>
            <person name="Iliev I."/>
            <person name="Jaffe D."/>
            <person name="Jones C."/>
            <person name="Kamal M."/>
            <person name="Kamat A."/>
            <person name="Kamvysselis M."/>
            <person name="Karlsson E."/>
            <person name="Kells C."/>
            <person name="Kieu A."/>
            <person name="Kisner P."/>
            <person name="Kodira C."/>
            <person name="Kulbokas E."/>
            <person name="Labutti K."/>
            <person name="Lama D."/>
            <person name="Landers T."/>
            <person name="Leger J."/>
            <person name="Levine S."/>
            <person name="Lewis D."/>
            <person name="Lewis T."/>
            <person name="Lindblad-toh K."/>
            <person name="Liu X."/>
            <person name="Lokyitsang T."/>
            <person name="Lokyitsang Y."/>
            <person name="Lucien O."/>
            <person name="Lui A."/>
            <person name="Ma L.J."/>
            <person name="Mabbitt R."/>
            <person name="Macdonald J."/>
            <person name="Maclean C."/>
            <person name="Major J."/>
            <person name="Manning J."/>
            <person name="Marabella R."/>
            <person name="Maru K."/>
            <person name="Matthews C."/>
            <person name="Mauceli E."/>
            <person name="Mccarthy M."/>
            <person name="Mcdonough S."/>
            <person name="Mcghee T."/>
            <person name="Meldrim J."/>
            <person name="Meneus L."/>
            <person name="Mesirov J."/>
            <person name="Mihalev A."/>
            <person name="Mihova T."/>
            <person name="Mikkelsen T."/>
            <person name="Mlenga V."/>
            <person name="Moru K."/>
            <person name="Mozes J."/>
            <person name="Mulrain L."/>
            <person name="Munson G."/>
            <person name="Naylor J."/>
            <person name="Newes C."/>
            <person name="Nguyen C."/>
            <person name="Nguyen N."/>
            <person name="Nguyen T."/>
            <person name="Nicol R."/>
            <person name="Nielsen C."/>
            <person name="Nizzari M."/>
            <person name="Norbu C."/>
            <person name="Norbu N."/>
            <person name="O'donnell P."/>
            <person name="Okoawo O."/>
            <person name="O'leary S."/>
            <person name="Omotosho B."/>
            <person name="O'neill K."/>
            <person name="Osman S."/>
            <person name="Parker S."/>
            <person name="Perrin D."/>
            <person name="Phunkhang P."/>
            <person name="Piqani B."/>
            <person name="Purcell S."/>
            <person name="Rachupka T."/>
            <person name="Ramasamy U."/>
            <person name="Rameau R."/>
            <person name="Ray V."/>
            <person name="Raymond C."/>
            <person name="Retta R."/>
            <person name="Richardson S."/>
            <person name="Rise C."/>
            <person name="Rodriguez J."/>
            <person name="Rogers J."/>
            <person name="Rogov P."/>
            <person name="Rutman M."/>
            <person name="Schupbach R."/>
            <person name="Seaman C."/>
            <person name="Settipalli S."/>
            <person name="Sharpe T."/>
            <person name="Sheridan J."/>
            <person name="Sherpa N."/>
            <person name="Shi J."/>
            <person name="Smirnov S."/>
            <person name="Smith C."/>
            <person name="Sougnez C."/>
            <person name="Spencer B."/>
            <person name="Stalker J."/>
            <person name="Stange-thomann N."/>
            <person name="Stavropoulos S."/>
            <person name="Stetson K."/>
            <person name="Stone C."/>
            <person name="Stone S."/>
            <person name="Stubbs M."/>
            <person name="Talamas J."/>
            <person name="Tchuinga P."/>
            <person name="Tenzing P."/>
            <person name="Tesfaye S."/>
            <person name="Theodore J."/>
            <person name="Thoulutsang Y."/>
            <person name="Topham K."/>
            <person name="Towey S."/>
            <person name="Tsamla T."/>
            <person name="Tsomo N."/>
            <person name="Vallee D."/>
            <person name="Vassiliev H."/>
            <person name="Venkataraman V."/>
            <person name="Vinson J."/>
            <person name="Vo A."/>
            <person name="Wade C."/>
            <person name="Wang S."/>
            <person name="Wangchuk T."/>
            <person name="Wangdi T."/>
            <person name="Whittaker C."/>
            <person name="Wilkinson J."/>
            <person name="Wu Y."/>
            <person name="Wyman D."/>
            <person name="Yadav S."/>
            <person name="Yang S."/>
            <person name="Yang X."/>
            <person name="Yeager S."/>
            <person name="Yee E."/>
            <person name="Young G."/>
            <person name="Zainoun J."/>
            <person name="Zembeck L."/>
            <person name="Zimmer A."/>
            <person name="Zody M."/>
            <person name="Lander E."/>
        </authorList>
    </citation>
    <scope>NUCLEOTIDE SEQUENCE [LARGE SCALE GENOMIC DNA]</scope>
</reference>
<evidence type="ECO:0000256" key="2">
    <source>
        <dbReference type="ARBA" id="ARBA00024195"/>
    </source>
</evidence>
<dbReference type="PROSITE" id="PS50240">
    <property type="entry name" value="TRYPSIN_DOM"/>
    <property type="match status" value="1"/>
</dbReference>
<organism evidence="6 7">
    <name type="scientific">Ciona savignyi</name>
    <name type="common">Pacific transparent sea squirt</name>
    <dbReference type="NCBI Taxonomy" id="51511"/>
    <lineage>
        <taxon>Eukaryota</taxon>
        <taxon>Metazoa</taxon>
        <taxon>Chordata</taxon>
        <taxon>Tunicata</taxon>
        <taxon>Ascidiacea</taxon>
        <taxon>Phlebobranchia</taxon>
        <taxon>Cionidae</taxon>
        <taxon>Ciona</taxon>
    </lineage>
</organism>
<dbReference type="PROSITE" id="PS00134">
    <property type="entry name" value="TRYPSIN_HIS"/>
    <property type="match status" value="1"/>
</dbReference>
<keyword evidence="1" id="KW-1015">Disulfide bond</keyword>
<dbReference type="Pfam" id="PF00089">
    <property type="entry name" value="Trypsin"/>
    <property type="match status" value="1"/>
</dbReference>
<dbReference type="Ensembl" id="ENSCSAVT00000007219.1">
    <property type="protein sequence ID" value="ENSCSAVP00000007127.1"/>
    <property type="gene ID" value="ENSCSAVG00000004258.1"/>
</dbReference>
<dbReference type="InterPro" id="IPR009003">
    <property type="entry name" value="Peptidase_S1_PA"/>
</dbReference>
<dbReference type="CDD" id="cd00190">
    <property type="entry name" value="Tryp_SPc"/>
    <property type="match status" value="1"/>
</dbReference>
<dbReference type="SUPFAM" id="SSF50494">
    <property type="entry name" value="Trypsin-like serine proteases"/>
    <property type="match status" value="1"/>
</dbReference>
<dbReference type="InterPro" id="IPR001314">
    <property type="entry name" value="Peptidase_S1A"/>
</dbReference>
<dbReference type="InterPro" id="IPR018114">
    <property type="entry name" value="TRYPSIN_HIS"/>
</dbReference>
<keyword evidence="3" id="KW-0720">Serine protease</keyword>
<protein>
    <recommendedName>
        <fullName evidence="5">Peptidase S1 domain-containing protein</fullName>
    </recommendedName>
</protein>
<dbReference type="SMART" id="SM00020">
    <property type="entry name" value="Tryp_SPc"/>
    <property type="match status" value="1"/>
</dbReference>
<dbReference type="InterPro" id="IPR033116">
    <property type="entry name" value="TRYPSIN_SER"/>
</dbReference>
<comment type="similarity">
    <text evidence="2">Belongs to the peptidase S1 family. CLIP subfamily.</text>
</comment>
<sequence>MSFLDQLRRANADPSQFSLVDLLTKDVWQLRNIAEGRDENATTTTTTTTTQAPTTTTTPVVTTTRPSTTPRPVTQPVTRRSCNWLGRCTTYVVPPRQCYPVDCGRPRYYPGSTIRPPTVGGSVRKIVGGTRAYPFSHPWMAMLLKKEGRRTFLCGATVICDKWLVTAAHCMNKQSRTSRVPDLDAIFYTVHVARFMGWKQAHGTQVQKFIGRQDIDYLEQHEQFVSGVSRGVITFDIALIKLKKRIIFNEYVQPVCLPTVRARVAQVVWATGWGLDKGRGVDSKNLKQLGVRILNETLCQRNVPEFRNPQGVLCAGGERNQDTCTGDSGGPLVGPKVVGRQRNGKTLQRWILYGLTSIGSPSCNTLNYDRQPAVSTDVAYYREWINRKTNRCCD</sequence>
<keyword evidence="3" id="KW-0645">Protease</keyword>
<dbReference type="HOGENOM" id="CLU_058833_0_0_1"/>
<feature type="region of interest" description="Disordered" evidence="4">
    <location>
        <begin position="38"/>
        <end position="76"/>
    </location>
</feature>
<accession>H2YP69</accession>
<dbReference type="OMA" id="CGATVIC"/>
<dbReference type="InterPro" id="IPR043504">
    <property type="entry name" value="Peptidase_S1_PA_chymotrypsin"/>
</dbReference>
<keyword evidence="7" id="KW-1185">Reference proteome</keyword>